<dbReference type="Proteomes" id="UP001516400">
    <property type="component" value="Unassembled WGS sequence"/>
</dbReference>
<protein>
    <submittedName>
        <fullName evidence="1">Uncharacterized protein</fullName>
    </submittedName>
</protein>
<evidence type="ECO:0000313" key="1">
    <source>
        <dbReference type="EMBL" id="KAL3267078.1"/>
    </source>
</evidence>
<accession>A0ABD2ML41</accession>
<organism evidence="1 2">
    <name type="scientific">Cryptolaemus montrouzieri</name>
    <dbReference type="NCBI Taxonomy" id="559131"/>
    <lineage>
        <taxon>Eukaryota</taxon>
        <taxon>Metazoa</taxon>
        <taxon>Ecdysozoa</taxon>
        <taxon>Arthropoda</taxon>
        <taxon>Hexapoda</taxon>
        <taxon>Insecta</taxon>
        <taxon>Pterygota</taxon>
        <taxon>Neoptera</taxon>
        <taxon>Endopterygota</taxon>
        <taxon>Coleoptera</taxon>
        <taxon>Polyphaga</taxon>
        <taxon>Cucujiformia</taxon>
        <taxon>Coccinelloidea</taxon>
        <taxon>Coccinellidae</taxon>
        <taxon>Scymninae</taxon>
        <taxon>Scymnini</taxon>
        <taxon>Cryptolaemus</taxon>
    </lineage>
</organism>
<dbReference type="EMBL" id="JABFTP020000001">
    <property type="protein sequence ID" value="KAL3267078.1"/>
    <property type="molecule type" value="Genomic_DNA"/>
</dbReference>
<reference evidence="1 2" key="1">
    <citation type="journal article" date="2021" name="BMC Biol.">
        <title>Horizontally acquired antibacterial genes associated with adaptive radiation of ladybird beetles.</title>
        <authorList>
            <person name="Li H.S."/>
            <person name="Tang X.F."/>
            <person name="Huang Y.H."/>
            <person name="Xu Z.Y."/>
            <person name="Chen M.L."/>
            <person name="Du X.Y."/>
            <person name="Qiu B.Y."/>
            <person name="Chen P.T."/>
            <person name="Zhang W."/>
            <person name="Slipinski A."/>
            <person name="Escalona H.E."/>
            <person name="Waterhouse R.M."/>
            <person name="Zwick A."/>
            <person name="Pang H."/>
        </authorList>
    </citation>
    <scope>NUCLEOTIDE SEQUENCE [LARGE SCALE GENOMIC DNA]</scope>
    <source>
        <strain evidence="1">SYSU2018</strain>
    </source>
</reference>
<proteinExistence type="predicted"/>
<dbReference type="AlphaFoldDB" id="A0ABD2ML41"/>
<keyword evidence="2" id="KW-1185">Reference proteome</keyword>
<gene>
    <name evidence="1" type="ORF">HHI36_011218</name>
</gene>
<comment type="caution">
    <text evidence="1">The sequence shown here is derived from an EMBL/GenBank/DDBJ whole genome shotgun (WGS) entry which is preliminary data.</text>
</comment>
<sequence length="124" mass="13882">METAGRGGSERWGQGYRIVMGKLKKQGLKISAGRRMNMLNQLFECDNNRDSENSGHLSIKVLKALARGEDGTIERLFTKIIRSDEFPSEWKVAEVILIKKPGKDGEEATASRPICLIPSMDKVF</sequence>
<name>A0ABD2ML41_9CUCU</name>
<evidence type="ECO:0000313" key="2">
    <source>
        <dbReference type="Proteomes" id="UP001516400"/>
    </source>
</evidence>